<sequence>MASPRYISEIHVPIKKDEMSFQDRQIKQWGEVEARMQIHDCFCRQSGSRLRASSYRRKGLTMEHYTTRQNKVRVGLSGPEWACS</sequence>
<evidence type="ECO:0000313" key="1">
    <source>
        <dbReference type="EMBL" id="GFO35003.1"/>
    </source>
</evidence>
<accession>A0AAV4CT11</accession>
<name>A0AAV4CT11_9GAST</name>
<proteinExistence type="predicted"/>
<gene>
    <name evidence="1" type="ORF">PoB_006150800</name>
</gene>
<dbReference type="EMBL" id="BLXT01006951">
    <property type="protein sequence ID" value="GFO35003.1"/>
    <property type="molecule type" value="Genomic_DNA"/>
</dbReference>
<comment type="caution">
    <text evidence="1">The sequence shown here is derived from an EMBL/GenBank/DDBJ whole genome shotgun (WGS) entry which is preliminary data.</text>
</comment>
<reference evidence="1 2" key="1">
    <citation type="journal article" date="2021" name="Elife">
        <title>Chloroplast acquisition without the gene transfer in kleptoplastic sea slugs, Plakobranchus ocellatus.</title>
        <authorList>
            <person name="Maeda T."/>
            <person name="Takahashi S."/>
            <person name="Yoshida T."/>
            <person name="Shimamura S."/>
            <person name="Takaki Y."/>
            <person name="Nagai Y."/>
            <person name="Toyoda A."/>
            <person name="Suzuki Y."/>
            <person name="Arimoto A."/>
            <person name="Ishii H."/>
            <person name="Satoh N."/>
            <person name="Nishiyama T."/>
            <person name="Hasebe M."/>
            <person name="Maruyama T."/>
            <person name="Minagawa J."/>
            <person name="Obokata J."/>
            <person name="Shigenobu S."/>
        </authorList>
    </citation>
    <scope>NUCLEOTIDE SEQUENCE [LARGE SCALE GENOMIC DNA]</scope>
</reference>
<evidence type="ECO:0000313" key="2">
    <source>
        <dbReference type="Proteomes" id="UP000735302"/>
    </source>
</evidence>
<dbReference type="Proteomes" id="UP000735302">
    <property type="component" value="Unassembled WGS sequence"/>
</dbReference>
<protein>
    <submittedName>
        <fullName evidence="1">Major egg antigen</fullName>
    </submittedName>
</protein>
<dbReference type="AlphaFoldDB" id="A0AAV4CT11"/>
<organism evidence="1 2">
    <name type="scientific">Plakobranchus ocellatus</name>
    <dbReference type="NCBI Taxonomy" id="259542"/>
    <lineage>
        <taxon>Eukaryota</taxon>
        <taxon>Metazoa</taxon>
        <taxon>Spiralia</taxon>
        <taxon>Lophotrochozoa</taxon>
        <taxon>Mollusca</taxon>
        <taxon>Gastropoda</taxon>
        <taxon>Heterobranchia</taxon>
        <taxon>Euthyneura</taxon>
        <taxon>Panpulmonata</taxon>
        <taxon>Sacoglossa</taxon>
        <taxon>Placobranchoidea</taxon>
        <taxon>Plakobranchidae</taxon>
        <taxon>Plakobranchus</taxon>
    </lineage>
</organism>
<keyword evidence="2" id="KW-1185">Reference proteome</keyword>